<evidence type="ECO:0000313" key="4">
    <source>
        <dbReference type="Proteomes" id="UP000010119"/>
    </source>
</evidence>
<proteinExistence type="predicted"/>
<dbReference type="SMART" id="SM01061">
    <property type="entry name" value="CAT_RBD"/>
    <property type="match status" value="1"/>
</dbReference>
<dbReference type="HOGENOM" id="CLU_078802_0_0_9"/>
<dbReference type="GO" id="GO:0003723">
    <property type="term" value="F:RNA binding"/>
    <property type="evidence" value="ECO:0007669"/>
    <property type="project" value="InterPro"/>
</dbReference>
<dbReference type="Gene3D" id="2.30.24.10">
    <property type="entry name" value="CAT RNA-binding domain"/>
    <property type="match status" value="1"/>
</dbReference>
<dbReference type="Proteomes" id="UP000010119">
    <property type="component" value="Unassembled WGS sequence"/>
</dbReference>
<feature type="domain" description="PRD" evidence="2">
    <location>
        <begin position="193"/>
        <end position="301"/>
    </location>
</feature>
<sequence length="301" mass="35613">MVNTSFLPILWFFYFSMKRWQNMIVKKRINNNVILAEENAKEMIVTGKGIGFRAYPKDEVDQTKVEQLFLPTGKWDTMQIAALLKDTDIADIQLAEAIILIGEKLLQQKIQRTSMLSLLDHIIFALERSKEKIAMKSPIEWEVKHFYPQEMKIGEQAVELINRIKGVKLPESEQIFIALHFVHYQIDSSATMPEMMTYLETIRDITQMIKFEFQMEIDEDSVYFQRFLHHLKCYLLIRKGEEQKRFIRQPLARLIKEDYQREFKCARKIDCYLTEKYGVAPSSDEQVYLTLHLARLIQTTE</sequence>
<evidence type="ECO:0000313" key="3">
    <source>
        <dbReference type="EMBL" id="EFI82962.1"/>
    </source>
</evidence>
<dbReference type="eggNOG" id="COG3711">
    <property type="taxonomic scope" value="Bacteria"/>
</dbReference>
<accession>D7UZW7</accession>
<dbReference type="InterPro" id="IPR050661">
    <property type="entry name" value="BglG_antiterminators"/>
</dbReference>
<dbReference type="PROSITE" id="PS51372">
    <property type="entry name" value="PRD_2"/>
    <property type="match status" value="2"/>
</dbReference>
<protein>
    <submittedName>
        <fullName evidence="3">PRD domain protein</fullName>
    </submittedName>
</protein>
<dbReference type="AlphaFoldDB" id="D7UZW7"/>
<dbReference type="InterPro" id="IPR011608">
    <property type="entry name" value="PRD"/>
</dbReference>
<dbReference type="Gene3D" id="1.10.1790.10">
    <property type="entry name" value="PRD domain"/>
    <property type="match status" value="2"/>
</dbReference>
<dbReference type="Pfam" id="PF03123">
    <property type="entry name" value="CAT_RBD"/>
    <property type="match status" value="1"/>
</dbReference>
<gene>
    <name evidence="3" type="ORF">HMPREF0556_11647</name>
</gene>
<feature type="domain" description="PRD" evidence="2">
    <location>
        <begin position="86"/>
        <end position="191"/>
    </location>
</feature>
<keyword evidence="1" id="KW-0677">Repeat</keyword>
<dbReference type="PANTHER" id="PTHR30185:SF15">
    <property type="entry name" value="CRYPTIC BETA-GLUCOSIDE BGL OPERON ANTITERMINATOR"/>
    <property type="match status" value="1"/>
</dbReference>
<dbReference type="SUPFAM" id="SSF50151">
    <property type="entry name" value="SacY-like RNA-binding domain"/>
    <property type="match status" value="1"/>
</dbReference>
<dbReference type="STRING" id="525367.HMPREF0556_11647"/>
<keyword evidence="4" id="KW-1185">Reference proteome</keyword>
<dbReference type="GO" id="GO:0006355">
    <property type="term" value="P:regulation of DNA-templated transcription"/>
    <property type="evidence" value="ECO:0007669"/>
    <property type="project" value="InterPro"/>
</dbReference>
<organism evidence="3 4">
    <name type="scientific">Listeria grayi DSM 20601</name>
    <dbReference type="NCBI Taxonomy" id="525367"/>
    <lineage>
        <taxon>Bacteria</taxon>
        <taxon>Bacillati</taxon>
        <taxon>Bacillota</taxon>
        <taxon>Bacilli</taxon>
        <taxon>Bacillales</taxon>
        <taxon>Listeriaceae</taxon>
        <taxon>Listeria</taxon>
    </lineage>
</organism>
<dbReference type="InterPro" id="IPR004341">
    <property type="entry name" value="CAT_RNA-bd_dom"/>
</dbReference>
<name>D7UZW7_LISGR</name>
<dbReference type="PANTHER" id="PTHR30185">
    <property type="entry name" value="CRYPTIC BETA-GLUCOSIDE BGL OPERON ANTITERMINATOR"/>
    <property type="match status" value="1"/>
</dbReference>
<dbReference type="InterPro" id="IPR036634">
    <property type="entry name" value="PRD_sf"/>
</dbReference>
<evidence type="ECO:0000256" key="1">
    <source>
        <dbReference type="ARBA" id="ARBA00022737"/>
    </source>
</evidence>
<evidence type="ECO:0000259" key="2">
    <source>
        <dbReference type="PROSITE" id="PS51372"/>
    </source>
</evidence>
<dbReference type="EMBL" id="ACCR02000005">
    <property type="protein sequence ID" value="EFI82962.1"/>
    <property type="molecule type" value="Genomic_DNA"/>
</dbReference>
<dbReference type="Pfam" id="PF00874">
    <property type="entry name" value="PRD"/>
    <property type="match status" value="2"/>
</dbReference>
<dbReference type="SUPFAM" id="SSF63520">
    <property type="entry name" value="PTS-regulatory domain, PRD"/>
    <property type="match status" value="2"/>
</dbReference>
<dbReference type="InterPro" id="IPR036650">
    <property type="entry name" value="CAT_RNA-bd_dom_sf"/>
</dbReference>
<reference evidence="3" key="1">
    <citation type="submission" date="2010-06" db="EMBL/GenBank/DDBJ databases">
        <authorList>
            <person name="Muzny D."/>
            <person name="Qin X."/>
            <person name="Buhay C."/>
            <person name="Dugan-Rocha S."/>
            <person name="Ding Y."/>
            <person name="Chen G."/>
            <person name="Hawes A."/>
            <person name="Holder M."/>
            <person name="Jhangiani S."/>
            <person name="Johnson A."/>
            <person name="Khan Z."/>
            <person name="Li Z."/>
            <person name="Liu W."/>
            <person name="Liu X."/>
            <person name="Perez L."/>
            <person name="Shen H."/>
            <person name="Wang Q."/>
            <person name="Watt J."/>
            <person name="Xi L."/>
            <person name="Xin Y."/>
            <person name="Zhou J."/>
            <person name="Deng J."/>
            <person name="Jiang H."/>
            <person name="Liu Y."/>
            <person name="Qu J."/>
            <person name="Song X.-Z."/>
            <person name="Zhang L."/>
            <person name="Villasana D."/>
            <person name="Johnson A."/>
            <person name="Liu J."/>
            <person name="Liyanage D."/>
            <person name="Lorensuhewa L."/>
            <person name="Robinson T."/>
            <person name="Song A."/>
            <person name="Song B.-B."/>
            <person name="Dinh H."/>
            <person name="Thornton R."/>
            <person name="Coyle M."/>
            <person name="Francisco L."/>
            <person name="Jackson L."/>
            <person name="Javaid M."/>
            <person name="Korchina V."/>
            <person name="Kovar C."/>
            <person name="Mata R."/>
            <person name="Mathew T."/>
            <person name="Ngo R."/>
            <person name="Nguyen L."/>
            <person name="Nguyen N."/>
            <person name="Okwuonu G."/>
            <person name="Ongeri F."/>
            <person name="Pham C."/>
            <person name="Simmons D."/>
            <person name="Wilczek-Boney K."/>
            <person name="Hale W."/>
            <person name="Jakkamsetti A."/>
            <person name="Pham P."/>
            <person name="Ruth R."/>
            <person name="San Lucas F."/>
            <person name="Warren J."/>
            <person name="Zhang J."/>
            <person name="Zhao Z."/>
            <person name="Zhou C."/>
            <person name="Zhu D."/>
            <person name="Lee S."/>
            <person name="Bess C."/>
            <person name="Blankenburg K."/>
            <person name="Forbes L."/>
            <person name="Fu Q."/>
            <person name="Gubbala S."/>
            <person name="Hirani K."/>
            <person name="Jayaseelan J.C."/>
            <person name="Lara F."/>
            <person name="Munidasa M."/>
            <person name="Palculict T."/>
            <person name="Patil S."/>
            <person name="Pu L.-L."/>
            <person name="Saada N."/>
            <person name="Tang L."/>
            <person name="Weissenberger G."/>
            <person name="Zhu Y."/>
            <person name="Hemphill L."/>
            <person name="Shang Y."/>
            <person name="Youmans B."/>
            <person name="Ayvaz T."/>
            <person name="Ross M."/>
            <person name="Santibanez J."/>
            <person name="Aqrawi P."/>
            <person name="Gross S."/>
            <person name="Joshi V."/>
            <person name="Fowler G."/>
            <person name="Nazareth L."/>
            <person name="Reid J."/>
            <person name="Worley K."/>
            <person name="Petrosino J."/>
            <person name="Highlander S."/>
            <person name="Gibbs R."/>
        </authorList>
    </citation>
    <scope>NUCLEOTIDE SEQUENCE [LARGE SCALE GENOMIC DNA]</scope>
    <source>
        <strain evidence="3">DSM 20601</strain>
    </source>
</reference>
<comment type="caution">
    <text evidence="3">The sequence shown here is derived from an EMBL/GenBank/DDBJ whole genome shotgun (WGS) entry which is preliminary data.</text>
</comment>